<accession>A0ACB9Q0Q2</accession>
<comment type="caution">
    <text evidence="1">The sequence shown here is derived from an EMBL/GenBank/DDBJ whole genome shotgun (WGS) entry which is preliminary data.</text>
</comment>
<dbReference type="EMBL" id="CM039427">
    <property type="protein sequence ID" value="KAI4354318.1"/>
    <property type="molecule type" value="Genomic_DNA"/>
</dbReference>
<protein>
    <submittedName>
        <fullName evidence="1">Uncharacterized protein</fullName>
    </submittedName>
</protein>
<reference evidence="1 2" key="1">
    <citation type="journal article" date="2022" name="DNA Res.">
        <title>Chromosomal-level genome assembly of the orchid tree Bauhinia variegata (Leguminosae; Cercidoideae) supports the allotetraploid origin hypothesis of Bauhinia.</title>
        <authorList>
            <person name="Zhong Y."/>
            <person name="Chen Y."/>
            <person name="Zheng D."/>
            <person name="Pang J."/>
            <person name="Liu Y."/>
            <person name="Luo S."/>
            <person name="Meng S."/>
            <person name="Qian L."/>
            <person name="Wei D."/>
            <person name="Dai S."/>
            <person name="Zhou R."/>
        </authorList>
    </citation>
    <scope>NUCLEOTIDE SEQUENCE [LARGE SCALE GENOMIC DNA]</scope>
    <source>
        <strain evidence="1">BV-YZ2020</strain>
    </source>
</reference>
<organism evidence="1 2">
    <name type="scientific">Bauhinia variegata</name>
    <name type="common">Purple orchid tree</name>
    <name type="synonym">Phanera variegata</name>
    <dbReference type="NCBI Taxonomy" id="167791"/>
    <lineage>
        <taxon>Eukaryota</taxon>
        <taxon>Viridiplantae</taxon>
        <taxon>Streptophyta</taxon>
        <taxon>Embryophyta</taxon>
        <taxon>Tracheophyta</taxon>
        <taxon>Spermatophyta</taxon>
        <taxon>Magnoliopsida</taxon>
        <taxon>eudicotyledons</taxon>
        <taxon>Gunneridae</taxon>
        <taxon>Pentapetalae</taxon>
        <taxon>rosids</taxon>
        <taxon>fabids</taxon>
        <taxon>Fabales</taxon>
        <taxon>Fabaceae</taxon>
        <taxon>Cercidoideae</taxon>
        <taxon>Cercideae</taxon>
        <taxon>Bauhiniinae</taxon>
        <taxon>Bauhinia</taxon>
    </lineage>
</organism>
<keyword evidence="2" id="KW-1185">Reference proteome</keyword>
<gene>
    <name evidence="1" type="ORF">L6164_003189</name>
</gene>
<evidence type="ECO:0000313" key="2">
    <source>
        <dbReference type="Proteomes" id="UP000828941"/>
    </source>
</evidence>
<proteinExistence type="predicted"/>
<name>A0ACB9Q0Q2_BAUVA</name>
<evidence type="ECO:0000313" key="1">
    <source>
        <dbReference type="EMBL" id="KAI4354318.1"/>
    </source>
</evidence>
<sequence>MEDAMKPWEETETEILEEGLRQRQARLQTNTDTVKGNGKEVKIPTQYISSADFTGLENGGLDFSPPKMNSGEEELNLPAENLGTQMNGEINIQQEEIEKKKILPDANPISEGFNSSNNVTSEGGKVSLVKEIEQEVRELYLERVYQKPETHAFYCPNCRTCIQKVLIQNQELENARVPVQQPRQIDTFTCTSCFSFLIPIGSWLFPRLVFRQEEAPIDDGVPVQGLLDQTAKDGPENKPPEADQSVRLSQSVARNPLEVAVNTVVDSGNQVLKREQVITDGANKVATEVGDKITDLGSGIEKDIEGTDSSIHLRGILQDEGGEDASSRKKISWTSWAAISGAFVVKGGDDASRKKYSGADWAAISGPLLATKHKETEIDSTENVYQQPQLEQVIVDGVYKSDNVVGDAYGGPAEQALHESPIDVATTEPEVIQEPESSSTWEILKSIVYGGLAESIASLGVVTSAASADATTINIVALALANLVGGLFILFHNLWELKSEQPRRANYSETNAAKDRYYELLGKKENFFLHATFAVFSFILFGLVPPLVYGFSFHESGEKDFKLAAVAVASLLCITLLAIAKAYIQRSTGYLTYLKTVLFYVSTGAMASIVAYLAGDLIKKLIEKLGWFESSSDSQLLLPEMSMGKRTWGSY</sequence>
<dbReference type="Proteomes" id="UP000828941">
    <property type="component" value="Chromosome 2"/>
</dbReference>